<dbReference type="GO" id="GO:0006950">
    <property type="term" value="P:response to stress"/>
    <property type="evidence" value="ECO:0007669"/>
    <property type="project" value="TreeGrafter"/>
</dbReference>
<evidence type="ECO:0000256" key="2">
    <source>
        <dbReference type="ARBA" id="ARBA00023125"/>
    </source>
</evidence>
<sequence>MPITDLSHAVAGSPPSGAVQSDKSAIAQRVIVLLDRLGRLTRELQFADGLNPAQWEALRFLAKANKYSRSPTALADYLGATKGTVSQTLIALESKGLITRCKKTEDRRQVDLCLTDAGQAMLGKDPMQTLEQATLEIADELGSEMVKGLSRLLHDLQTRNQINEFGVCQDCSLFCVNSQAALAALEVKPEAGTCGNTGETIDMAEKTKICVNYKTTN</sequence>
<evidence type="ECO:0000256" key="4">
    <source>
        <dbReference type="SAM" id="MobiDB-lite"/>
    </source>
</evidence>
<protein>
    <submittedName>
        <fullName evidence="6">Winged helix-turn-helix transcriptional regulator</fullName>
    </submittedName>
</protein>
<dbReference type="AlphaFoldDB" id="A0A516H7T5"/>
<dbReference type="PRINTS" id="PR00598">
    <property type="entry name" value="HTHMARR"/>
</dbReference>
<gene>
    <name evidence="6" type="ORF">FNB15_17770</name>
</gene>
<reference evidence="6 7" key="1">
    <citation type="submission" date="2019-07" db="EMBL/GenBank/DDBJ databases">
        <title>Genome sequencing for Ferrovibrio sp. K5.</title>
        <authorList>
            <person name="Park S.-J."/>
        </authorList>
    </citation>
    <scope>NUCLEOTIDE SEQUENCE [LARGE SCALE GENOMIC DNA]</scope>
    <source>
        <strain evidence="6 7">K5</strain>
    </source>
</reference>
<dbReference type="GO" id="GO:0003677">
    <property type="term" value="F:DNA binding"/>
    <property type="evidence" value="ECO:0007669"/>
    <property type="project" value="UniProtKB-KW"/>
</dbReference>
<dbReference type="SUPFAM" id="SSF46785">
    <property type="entry name" value="Winged helix' DNA-binding domain"/>
    <property type="match status" value="1"/>
</dbReference>
<feature type="region of interest" description="Disordered" evidence="4">
    <location>
        <begin position="1"/>
        <end position="20"/>
    </location>
</feature>
<organism evidence="6 7">
    <name type="scientific">Ferrovibrio terrae</name>
    <dbReference type="NCBI Taxonomy" id="2594003"/>
    <lineage>
        <taxon>Bacteria</taxon>
        <taxon>Pseudomonadati</taxon>
        <taxon>Pseudomonadota</taxon>
        <taxon>Alphaproteobacteria</taxon>
        <taxon>Rhodospirillales</taxon>
        <taxon>Rhodospirillaceae</taxon>
        <taxon>Ferrovibrio</taxon>
    </lineage>
</organism>
<evidence type="ECO:0000313" key="7">
    <source>
        <dbReference type="Proteomes" id="UP000317496"/>
    </source>
</evidence>
<name>A0A516H7T5_9PROT</name>
<dbReference type="InterPro" id="IPR036388">
    <property type="entry name" value="WH-like_DNA-bd_sf"/>
</dbReference>
<dbReference type="PANTHER" id="PTHR33164">
    <property type="entry name" value="TRANSCRIPTIONAL REGULATOR, MARR FAMILY"/>
    <property type="match status" value="1"/>
</dbReference>
<dbReference type="SMART" id="SM00347">
    <property type="entry name" value="HTH_MARR"/>
    <property type="match status" value="1"/>
</dbReference>
<dbReference type="InterPro" id="IPR023187">
    <property type="entry name" value="Tscrpt_reg_MarR-type_CS"/>
</dbReference>
<dbReference type="InterPro" id="IPR000835">
    <property type="entry name" value="HTH_MarR-typ"/>
</dbReference>
<dbReference type="EMBL" id="CP041636">
    <property type="protein sequence ID" value="QDO99820.1"/>
    <property type="molecule type" value="Genomic_DNA"/>
</dbReference>
<evidence type="ECO:0000256" key="3">
    <source>
        <dbReference type="ARBA" id="ARBA00023163"/>
    </source>
</evidence>
<dbReference type="PROSITE" id="PS01117">
    <property type="entry name" value="HTH_MARR_1"/>
    <property type="match status" value="1"/>
</dbReference>
<dbReference type="KEGG" id="fer:FNB15_17770"/>
<keyword evidence="7" id="KW-1185">Reference proteome</keyword>
<proteinExistence type="predicted"/>
<dbReference type="OrthoDB" id="5522755at2"/>
<dbReference type="Proteomes" id="UP000317496">
    <property type="component" value="Chromosome"/>
</dbReference>
<dbReference type="InterPro" id="IPR039422">
    <property type="entry name" value="MarR/SlyA-like"/>
</dbReference>
<dbReference type="PANTHER" id="PTHR33164:SF43">
    <property type="entry name" value="HTH-TYPE TRANSCRIPTIONAL REPRESSOR YETL"/>
    <property type="match status" value="1"/>
</dbReference>
<dbReference type="InterPro" id="IPR036390">
    <property type="entry name" value="WH_DNA-bd_sf"/>
</dbReference>
<evidence type="ECO:0000313" key="6">
    <source>
        <dbReference type="EMBL" id="QDO99820.1"/>
    </source>
</evidence>
<dbReference type="Pfam" id="PF12802">
    <property type="entry name" value="MarR_2"/>
    <property type="match status" value="1"/>
</dbReference>
<evidence type="ECO:0000256" key="1">
    <source>
        <dbReference type="ARBA" id="ARBA00023015"/>
    </source>
</evidence>
<evidence type="ECO:0000259" key="5">
    <source>
        <dbReference type="PROSITE" id="PS50995"/>
    </source>
</evidence>
<accession>A0A516H7T5</accession>
<dbReference type="Gene3D" id="1.10.10.10">
    <property type="entry name" value="Winged helix-like DNA-binding domain superfamily/Winged helix DNA-binding domain"/>
    <property type="match status" value="1"/>
</dbReference>
<keyword evidence="3" id="KW-0804">Transcription</keyword>
<dbReference type="PROSITE" id="PS50995">
    <property type="entry name" value="HTH_MARR_2"/>
    <property type="match status" value="1"/>
</dbReference>
<keyword evidence="1" id="KW-0805">Transcription regulation</keyword>
<keyword evidence="2" id="KW-0238">DNA-binding</keyword>
<feature type="domain" description="HTH marR-type" evidence="5">
    <location>
        <begin position="23"/>
        <end position="158"/>
    </location>
</feature>
<dbReference type="GO" id="GO:0003700">
    <property type="term" value="F:DNA-binding transcription factor activity"/>
    <property type="evidence" value="ECO:0007669"/>
    <property type="project" value="InterPro"/>
</dbReference>